<organism evidence="3 4">
    <name type="scientific">[Clostridium] citroniae WAL-17108</name>
    <dbReference type="NCBI Taxonomy" id="742733"/>
    <lineage>
        <taxon>Bacteria</taxon>
        <taxon>Bacillati</taxon>
        <taxon>Bacillota</taxon>
        <taxon>Clostridia</taxon>
        <taxon>Lachnospirales</taxon>
        <taxon>Lachnospiraceae</taxon>
        <taxon>Enterocloster</taxon>
    </lineage>
</organism>
<dbReference type="AlphaFoldDB" id="G5HT34"/>
<comment type="caution">
    <text evidence="3">The sequence shown here is derived from an EMBL/GenBank/DDBJ whole genome shotgun (WGS) entry which is preliminary data.</text>
</comment>
<dbReference type="InterPro" id="IPR002528">
    <property type="entry name" value="MATE_fam"/>
</dbReference>
<dbReference type="GO" id="GO:0015297">
    <property type="term" value="F:antiporter activity"/>
    <property type="evidence" value="ECO:0007669"/>
    <property type="project" value="InterPro"/>
</dbReference>
<feature type="transmembrane region" description="Helical" evidence="1">
    <location>
        <begin position="22"/>
        <end position="47"/>
    </location>
</feature>
<dbReference type="Pfam" id="PF06250">
    <property type="entry name" value="YhcG_C"/>
    <property type="match status" value="1"/>
</dbReference>
<keyword evidence="1" id="KW-0472">Membrane</keyword>
<feature type="transmembrane region" description="Helical" evidence="1">
    <location>
        <begin position="227"/>
        <end position="246"/>
    </location>
</feature>
<dbReference type="Proteomes" id="UP000003763">
    <property type="component" value="Unassembled WGS sequence"/>
</dbReference>
<gene>
    <name evidence="3" type="ORF">HMPREF9469_05746</name>
</gene>
<evidence type="ECO:0000313" key="3">
    <source>
        <dbReference type="EMBL" id="EHE95409.1"/>
    </source>
</evidence>
<evidence type="ECO:0000256" key="1">
    <source>
        <dbReference type="SAM" id="Phobius"/>
    </source>
</evidence>
<dbReference type="GO" id="GO:0016020">
    <property type="term" value="C:membrane"/>
    <property type="evidence" value="ECO:0007669"/>
    <property type="project" value="InterPro"/>
</dbReference>
<protein>
    <recommendedName>
        <fullName evidence="2">YhcG PDDEXK nuclease domain-containing protein</fullName>
    </recommendedName>
</protein>
<dbReference type="HOGENOM" id="CLU_556329_0_0_9"/>
<evidence type="ECO:0000259" key="2">
    <source>
        <dbReference type="Pfam" id="PF06250"/>
    </source>
</evidence>
<dbReference type="Pfam" id="PF01554">
    <property type="entry name" value="MatE"/>
    <property type="match status" value="1"/>
</dbReference>
<proteinExistence type="predicted"/>
<dbReference type="PATRIC" id="fig|742733.3.peg.5900"/>
<dbReference type="Gene3D" id="3.40.1350.10">
    <property type="match status" value="1"/>
</dbReference>
<sequence length="490" mass="53943">MGIPFSMLITGMNVFINTQGKTFIGMISVIIGAVINIVLDAVFILVMDMGVAGAAWATVIGQAVSAAWVVGYLISSRSVIRLRRCNLIPDRQTLGSIVALGISNFITTGAESLVNIILNHSLRKYGAAALSGFAIDGATLAISVGTIVTATSSFIRQPVNGFCQGLQPVISYNYGAGRQDRVRQAITCSIVITTVYAAVLWLLLMAVPGSFSKMFTESGEVIAVSKNLIRIYVFGMLFSGVQSTLIQSFIARGMKKQSLLVSAFSKCLYVPVLLILPALVKPAYSVLAIYGAQAITDVIGVLFIAILAMLSDGKAPSAISQAAPANIIRDMYMLEFLDLPEPYREYDLKKAILKNMKKFLLEFGRDFIFMGEEYHLQVGKNDYYTDLIFFHRELQCLVAIELKIDDFKPEYLGKMQFYLEALDQDVKKPHENPSVGIILCKSKDEDVVEYALSRNMSPTMISEYRTKQVSIFNICLTNHLCYATVVIQHK</sequence>
<feature type="transmembrane region" description="Helical" evidence="1">
    <location>
        <begin position="258"/>
        <end position="280"/>
    </location>
</feature>
<dbReference type="eggNOG" id="COG4804">
    <property type="taxonomic scope" value="Bacteria"/>
</dbReference>
<dbReference type="InterPro" id="IPR053148">
    <property type="entry name" value="PD-DEXK-like_domain"/>
</dbReference>
<dbReference type="GO" id="GO:0003676">
    <property type="term" value="F:nucleic acid binding"/>
    <property type="evidence" value="ECO:0007669"/>
    <property type="project" value="InterPro"/>
</dbReference>
<accession>G5HT34</accession>
<dbReference type="GO" id="GO:0042910">
    <property type="term" value="F:xenobiotic transmembrane transporter activity"/>
    <property type="evidence" value="ECO:0007669"/>
    <property type="project" value="InterPro"/>
</dbReference>
<dbReference type="PANTHER" id="PTHR30547:SF5">
    <property type="entry name" value="NUCLEASE YHCG-RELATED"/>
    <property type="match status" value="1"/>
</dbReference>
<dbReference type="InterPro" id="IPR009362">
    <property type="entry name" value="YhcG_C"/>
</dbReference>
<keyword evidence="1" id="KW-1133">Transmembrane helix</keyword>
<feature type="transmembrane region" description="Helical" evidence="1">
    <location>
        <begin position="185"/>
        <end position="207"/>
    </location>
</feature>
<evidence type="ECO:0000313" key="4">
    <source>
        <dbReference type="Proteomes" id="UP000003763"/>
    </source>
</evidence>
<reference evidence="3 4" key="1">
    <citation type="submission" date="2011-08" db="EMBL/GenBank/DDBJ databases">
        <title>The Genome Sequence of Clostridium citroniae WAL-17108.</title>
        <authorList>
            <consortium name="The Broad Institute Genome Sequencing Platform"/>
            <person name="Earl A."/>
            <person name="Ward D."/>
            <person name="Feldgarden M."/>
            <person name="Gevers D."/>
            <person name="Finegold S.M."/>
            <person name="Summanen P.H."/>
            <person name="Molitoris D.R."/>
            <person name="Vaisanen M.L."/>
            <person name="Daigneault M."/>
            <person name="Allen-Vercoe E."/>
            <person name="Young S.K."/>
            <person name="Zeng Q."/>
            <person name="Gargeya S."/>
            <person name="Fitzgerald M."/>
            <person name="Haas B."/>
            <person name="Abouelleil A."/>
            <person name="Alvarado L."/>
            <person name="Arachchi H.M."/>
            <person name="Berlin A."/>
            <person name="Brown A."/>
            <person name="Chapman S.B."/>
            <person name="Chen Z."/>
            <person name="Dunbar C."/>
            <person name="Freedman E."/>
            <person name="Gearin G."/>
            <person name="Gellesch M."/>
            <person name="Goldberg J."/>
            <person name="Griggs A."/>
            <person name="Gujja S."/>
            <person name="Heiman D."/>
            <person name="Howarth C."/>
            <person name="Larson L."/>
            <person name="Lui A."/>
            <person name="MacDonald P.J.P."/>
            <person name="Montmayeur A."/>
            <person name="Murphy C."/>
            <person name="Neiman D."/>
            <person name="Pearson M."/>
            <person name="Priest M."/>
            <person name="Roberts A."/>
            <person name="Saif S."/>
            <person name="Shea T."/>
            <person name="Shenoy N."/>
            <person name="Sisk P."/>
            <person name="Stolte C."/>
            <person name="Sykes S."/>
            <person name="Wortman J."/>
            <person name="Nusbaum C."/>
            <person name="Birren B."/>
        </authorList>
    </citation>
    <scope>NUCLEOTIDE SEQUENCE [LARGE SCALE GENOMIC DNA]</scope>
    <source>
        <strain evidence="3 4">WAL-17108</strain>
    </source>
</reference>
<dbReference type="eggNOG" id="COG0534">
    <property type="taxonomic scope" value="Bacteria"/>
</dbReference>
<dbReference type="EMBL" id="ADLJ01000053">
    <property type="protein sequence ID" value="EHE95409.1"/>
    <property type="molecule type" value="Genomic_DNA"/>
</dbReference>
<name>G5HT34_9FIRM</name>
<feature type="domain" description="YhcG PDDEXK nuclease" evidence="2">
    <location>
        <begin position="326"/>
        <end position="467"/>
    </location>
</feature>
<feature type="transmembrane region" description="Helical" evidence="1">
    <location>
        <begin position="286"/>
        <end position="310"/>
    </location>
</feature>
<dbReference type="PANTHER" id="PTHR30547">
    <property type="entry name" value="UNCHARACTERIZED PROTEIN YHCG-RELATED"/>
    <property type="match status" value="1"/>
</dbReference>
<keyword evidence="1" id="KW-0812">Transmembrane</keyword>
<dbReference type="InterPro" id="IPR011856">
    <property type="entry name" value="tRNA_endonuc-like_dom_sf"/>
</dbReference>
<feature type="transmembrane region" description="Helical" evidence="1">
    <location>
        <begin position="53"/>
        <end position="74"/>
    </location>
</feature>